<dbReference type="Proteomes" id="UP000256899">
    <property type="component" value="Unassembled WGS sequence"/>
</dbReference>
<name>A0A3E0U6D0_9GAMM</name>
<proteinExistence type="predicted"/>
<organism evidence="1 2">
    <name type="scientific">Thalassotalea euphylliae</name>
    <dbReference type="NCBI Taxonomy" id="1655234"/>
    <lineage>
        <taxon>Bacteria</taxon>
        <taxon>Pseudomonadati</taxon>
        <taxon>Pseudomonadota</taxon>
        <taxon>Gammaproteobacteria</taxon>
        <taxon>Alteromonadales</taxon>
        <taxon>Colwelliaceae</taxon>
        <taxon>Thalassotalea</taxon>
    </lineage>
</organism>
<reference evidence="2" key="1">
    <citation type="submission" date="2018-08" db="EMBL/GenBank/DDBJ databases">
        <title>Thalassotalea euphylliae genome.</title>
        <authorList>
            <person name="Summers S."/>
            <person name="Rice S.A."/>
            <person name="Freckelton M.L."/>
            <person name="Nedved B.T."/>
            <person name="Hadfield M.G."/>
        </authorList>
    </citation>
    <scope>NUCLEOTIDE SEQUENCE [LARGE SCALE GENOMIC DNA]</scope>
    <source>
        <strain evidence="2">H3</strain>
    </source>
</reference>
<dbReference type="RefSeq" id="WP_116018139.1">
    <property type="nucleotide sequence ID" value="NZ_QUOT01000001.1"/>
</dbReference>
<dbReference type="EMBL" id="QUOT01000001">
    <property type="protein sequence ID" value="REL32518.1"/>
    <property type="molecule type" value="Genomic_DNA"/>
</dbReference>
<sequence length="73" mass="8500">MAELYITSDKNNYQVRLVTDIKQLTRKQKRYLPQPLWLIKQISAELGQMSFGTDDGFSEIAINFPTKLLKQHS</sequence>
<comment type="caution">
    <text evidence="1">The sequence shown here is derived from an EMBL/GenBank/DDBJ whole genome shotgun (WGS) entry which is preliminary data.</text>
</comment>
<dbReference type="AlphaFoldDB" id="A0A3E0U6D0"/>
<accession>A0A3E0U6D0</accession>
<protein>
    <submittedName>
        <fullName evidence="1">Uncharacterized protein</fullName>
    </submittedName>
</protein>
<evidence type="ECO:0000313" key="2">
    <source>
        <dbReference type="Proteomes" id="UP000256899"/>
    </source>
</evidence>
<keyword evidence="2" id="KW-1185">Reference proteome</keyword>
<evidence type="ECO:0000313" key="1">
    <source>
        <dbReference type="EMBL" id="REL32518.1"/>
    </source>
</evidence>
<gene>
    <name evidence="1" type="ORF">DXX94_18380</name>
</gene>